<dbReference type="Proteomes" id="UP001497482">
    <property type="component" value="Chromosome 11"/>
</dbReference>
<name>A0AAV2JD49_KNICA</name>
<feature type="compositionally biased region" description="Basic and acidic residues" evidence="1">
    <location>
        <begin position="50"/>
        <end position="72"/>
    </location>
</feature>
<organism evidence="2 3">
    <name type="scientific">Knipowitschia caucasica</name>
    <name type="common">Caucasian dwarf goby</name>
    <name type="synonym">Pomatoschistus caucasicus</name>
    <dbReference type="NCBI Taxonomy" id="637954"/>
    <lineage>
        <taxon>Eukaryota</taxon>
        <taxon>Metazoa</taxon>
        <taxon>Chordata</taxon>
        <taxon>Craniata</taxon>
        <taxon>Vertebrata</taxon>
        <taxon>Euteleostomi</taxon>
        <taxon>Actinopterygii</taxon>
        <taxon>Neopterygii</taxon>
        <taxon>Teleostei</taxon>
        <taxon>Neoteleostei</taxon>
        <taxon>Acanthomorphata</taxon>
        <taxon>Gobiaria</taxon>
        <taxon>Gobiiformes</taxon>
        <taxon>Gobioidei</taxon>
        <taxon>Gobiidae</taxon>
        <taxon>Gobiinae</taxon>
        <taxon>Knipowitschia</taxon>
    </lineage>
</organism>
<feature type="compositionally biased region" description="Acidic residues" evidence="1">
    <location>
        <begin position="40"/>
        <end position="49"/>
    </location>
</feature>
<dbReference type="AlphaFoldDB" id="A0AAV2JD49"/>
<evidence type="ECO:0000313" key="2">
    <source>
        <dbReference type="EMBL" id="CAL1573279.1"/>
    </source>
</evidence>
<gene>
    <name evidence="2" type="ORF">KC01_LOCUS5215</name>
</gene>
<sequence length="72" mass="8349">MRGASGSRGEEDAREVEHDVRSLRSLVQEGEEWTRGERDESSEDETEGEDACREERSREAREREREPGEKIV</sequence>
<evidence type="ECO:0000256" key="1">
    <source>
        <dbReference type="SAM" id="MobiDB-lite"/>
    </source>
</evidence>
<feature type="region of interest" description="Disordered" evidence="1">
    <location>
        <begin position="1"/>
        <end position="72"/>
    </location>
</feature>
<feature type="compositionally biased region" description="Basic and acidic residues" evidence="1">
    <location>
        <begin position="8"/>
        <end position="22"/>
    </location>
</feature>
<proteinExistence type="predicted"/>
<reference evidence="2 3" key="1">
    <citation type="submission" date="2024-04" db="EMBL/GenBank/DDBJ databases">
        <authorList>
            <person name="Waldvogel A.-M."/>
            <person name="Schoenle A."/>
        </authorList>
    </citation>
    <scope>NUCLEOTIDE SEQUENCE [LARGE SCALE GENOMIC DNA]</scope>
</reference>
<dbReference type="EMBL" id="OZ035833">
    <property type="protein sequence ID" value="CAL1573279.1"/>
    <property type="molecule type" value="Genomic_DNA"/>
</dbReference>
<evidence type="ECO:0000313" key="3">
    <source>
        <dbReference type="Proteomes" id="UP001497482"/>
    </source>
</evidence>
<accession>A0AAV2JD49</accession>
<protein>
    <submittedName>
        <fullName evidence="2">Uncharacterized protein</fullName>
    </submittedName>
</protein>
<keyword evidence="3" id="KW-1185">Reference proteome</keyword>